<accession>A0ABS6XKW5</accession>
<dbReference type="InterPro" id="IPR032808">
    <property type="entry name" value="DoxX"/>
</dbReference>
<keyword evidence="4 5" id="KW-0472">Membrane</keyword>
<protein>
    <submittedName>
        <fullName evidence="6">DoxX family protein</fullName>
    </submittedName>
</protein>
<evidence type="ECO:0000256" key="5">
    <source>
        <dbReference type="SAM" id="Phobius"/>
    </source>
</evidence>
<dbReference type="Pfam" id="PF13564">
    <property type="entry name" value="DoxX_2"/>
    <property type="match status" value="1"/>
</dbReference>
<dbReference type="PANTHER" id="PTHR36974">
    <property type="entry name" value="MEMBRANE PROTEIN-RELATED"/>
    <property type="match status" value="1"/>
</dbReference>
<organism evidence="6 7">
    <name type="scientific">Stakelama flava</name>
    <dbReference type="NCBI Taxonomy" id="2860338"/>
    <lineage>
        <taxon>Bacteria</taxon>
        <taxon>Pseudomonadati</taxon>
        <taxon>Pseudomonadota</taxon>
        <taxon>Alphaproteobacteria</taxon>
        <taxon>Sphingomonadales</taxon>
        <taxon>Sphingomonadaceae</taxon>
        <taxon>Stakelama</taxon>
    </lineage>
</organism>
<evidence type="ECO:0000256" key="4">
    <source>
        <dbReference type="ARBA" id="ARBA00023136"/>
    </source>
</evidence>
<name>A0ABS6XKW5_9SPHN</name>
<sequence>MAARWALAAIFLAAGILHVAVPAPFVGIVPGWVPAPRLTVFATGICEIAGAAGLMIPPLRRAAGIGLALYALCVWPANVHHMIRDLSSGTGLPLWYHVPRQFAQPIIMWWALWASGAIDWPWRTRHRNGD</sequence>
<keyword evidence="7" id="KW-1185">Reference proteome</keyword>
<dbReference type="Proteomes" id="UP001197214">
    <property type="component" value="Unassembled WGS sequence"/>
</dbReference>
<comment type="subcellular location">
    <subcellularLocation>
        <location evidence="1">Membrane</location>
        <topology evidence="1">Multi-pass membrane protein</topology>
    </subcellularLocation>
</comment>
<feature type="transmembrane region" description="Helical" evidence="5">
    <location>
        <begin position="63"/>
        <end position="83"/>
    </location>
</feature>
<evidence type="ECO:0000313" key="7">
    <source>
        <dbReference type="Proteomes" id="UP001197214"/>
    </source>
</evidence>
<dbReference type="PANTHER" id="PTHR36974:SF1">
    <property type="entry name" value="DOXX FAMILY MEMBRANE PROTEIN"/>
    <property type="match status" value="1"/>
</dbReference>
<keyword evidence="2 5" id="KW-0812">Transmembrane</keyword>
<dbReference type="EMBL" id="JAHWZX010000006">
    <property type="protein sequence ID" value="MBW4330848.1"/>
    <property type="molecule type" value="Genomic_DNA"/>
</dbReference>
<evidence type="ECO:0000256" key="2">
    <source>
        <dbReference type="ARBA" id="ARBA00022692"/>
    </source>
</evidence>
<evidence type="ECO:0000256" key="1">
    <source>
        <dbReference type="ARBA" id="ARBA00004141"/>
    </source>
</evidence>
<gene>
    <name evidence="6" type="ORF">KY084_08155</name>
</gene>
<evidence type="ECO:0000313" key="6">
    <source>
        <dbReference type="EMBL" id="MBW4330848.1"/>
    </source>
</evidence>
<feature type="transmembrane region" description="Helical" evidence="5">
    <location>
        <begin position="38"/>
        <end position="56"/>
    </location>
</feature>
<comment type="caution">
    <text evidence="6">The sequence shown here is derived from an EMBL/GenBank/DDBJ whole genome shotgun (WGS) entry which is preliminary data.</text>
</comment>
<proteinExistence type="predicted"/>
<keyword evidence="3 5" id="KW-1133">Transmembrane helix</keyword>
<reference evidence="6 7" key="1">
    <citation type="submission" date="2021-07" db="EMBL/GenBank/DDBJ databases">
        <title>Stakelama flava sp. nov., a novel endophytic bacterium isolated from branch of Kandelia candel.</title>
        <authorList>
            <person name="Tuo L."/>
        </authorList>
    </citation>
    <scope>NUCLEOTIDE SEQUENCE [LARGE SCALE GENOMIC DNA]</scope>
    <source>
        <strain evidence="6 7">CBK3Z-3</strain>
    </source>
</reference>
<evidence type="ECO:0000256" key="3">
    <source>
        <dbReference type="ARBA" id="ARBA00022989"/>
    </source>
</evidence>